<dbReference type="EMBL" id="VBAP01000099">
    <property type="protein sequence ID" value="TMI71849.1"/>
    <property type="molecule type" value="Genomic_DNA"/>
</dbReference>
<dbReference type="AlphaFoldDB" id="A0A537IKM1"/>
<comment type="caution">
    <text evidence="1">The sequence shown here is derived from an EMBL/GenBank/DDBJ whole genome shotgun (WGS) entry which is preliminary data.</text>
</comment>
<gene>
    <name evidence="1" type="ORF">E6H05_11985</name>
</gene>
<protein>
    <submittedName>
        <fullName evidence="1">Uncharacterized protein</fullName>
    </submittedName>
</protein>
<reference evidence="1 2" key="1">
    <citation type="journal article" date="2019" name="Nat. Microbiol.">
        <title>Mediterranean grassland soil C-N compound turnover is dependent on rainfall and depth, and is mediated by genomically divergent microorganisms.</title>
        <authorList>
            <person name="Diamond S."/>
            <person name="Andeer P.F."/>
            <person name="Li Z."/>
            <person name="Crits-Christoph A."/>
            <person name="Burstein D."/>
            <person name="Anantharaman K."/>
            <person name="Lane K.R."/>
            <person name="Thomas B.C."/>
            <person name="Pan C."/>
            <person name="Northen T.R."/>
            <person name="Banfield J.F."/>
        </authorList>
    </citation>
    <scope>NUCLEOTIDE SEQUENCE [LARGE SCALE GENOMIC DNA]</scope>
    <source>
        <strain evidence="1">NP_8</strain>
    </source>
</reference>
<evidence type="ECO:0000313" key="2">
    <source>
        <dbReference type="Proteomes" id="UP000318834"/>
    </source>
</evidence>
<evidence type="ECO:0000313" key="1">
    <source>
        <dbReference type="EMBL" id="TMI71849.1"/>
    </source>
</evidence>
<dbReference type="Proteomes" id="UP000318834">
    <property type="component" value="Unassembled WGS sequence"/>
</dbReference>
<organism evidence="1 2">
    <name type="scientific">Candidatus Segetimicrobium genomatis</name>
    <dbReference type="NCBI Taxonomy" id="2569760"/>
    <lineage>
        <taxon>Bacteria</taxon>
        <taxon>Bacillati</taxon>
        <taxon>Candidatus Sysuimicrobiota</taxon>
        <taxon>Candidatus Sysuimicrobiia</taxon>
        <taxon>Candidatus Sysuimicrobiales</taxon>
        <taxon>Candidatus Segetimicrobiaceae</taxon>
        <taxon>Candidatus Segetimicrobium</taxon>
    </lineage>
</organism>
<proteinExistence type="predicted"/>
<sequence>MGHRLKLEEVACEIAPARTRARVQLRNAGLEHVGLASSRADEGNWQQVVAQATVNAVRMYAGFAGADMRLALDAVNVVSDSNPVVLVSITAGVAGQELSLLGSAMLRDDPQRAVAKAVLQALNRQIERLTPLLSGAAG</sequence>
<name>A0A537IKM1_9BACT</name>
<accession>A0A537IKM1</accession>